<dbReference type="AlphaFoldDB" id="A0A3S3RT04"/>
<dbReference type="InterPro" id="IPR036420">
    <property type="entry name" value="BRCT_dom_sf"/>
</dbReference>
<gene>
    <name evidence="2" type="ORF">B4U79_18373</name>
</gene>
<dbReference type="EMBL" id="NCKU01005671">
    <property type="protein sequence ID" value="RWS04288.1"/>
    <property type="molecule type" value="Genomic_DNA"/>
</dbReference>
<evidence type="ECO:0000313" key="2">
    <source>
        <dbReference type="EMBL" id="RWS04288.1"/>
    </source>
</evidence>
<accession>A0A3S3RT04</accession>
<reference evidence="2 3" key="1">
    <citation type="journal article" date="2018" name="Gigascience">
        <title>Genomes of trombidid mites reveal novel predicted allergens and laterally-transferred genes associated with secondary metabolism.</title>
        <authorList>
            <person name="Dong X."/>
            <person name="Chaisiri K."/>
            <person name="Xia D."/>
            <person name="Armstrong S.D."/>
            <person name="Fang Y."/>
            <person name="Donnelly M.J."/>
            <person name="Kadowaki T."/>
            <person name="McGarry J.W."/>
            <person name="Darby A.C."/>
            <person name="Makepeace B.L."/>
        </authorList>
    </citation>
    <scope>NUCLEOTIDE SEQUENCE [LARGE SCALE GENOMIC DNA]</scope>
    <source>
        <strain evidence="2">UoL-WK</strain>
    </source>
</reference>
<dbReference type="Proteomes" id="UP000285301">
    <property type="component" value="Unassembled WGS sequence"/>
</dbReference>
<evidence type="ECO:0000259" key="1">
    <source>
        <dbReference type="PROSITE" id="PS50172"/>
    </source>
</evidence>
<keyword evidence="3" id="KW-1185">Reference proteome</keyword>
<comment type="caution">
    <text evidence="2">The sequence shown here is derived from an EMBL/GenBank/DDBJ whole genome shotgun (WGS) entry which is preliminary data.</text>
</comment>
<evidence type="ECO:0000313" key="3">
    <source>
        <dbReference type="Proteomes" id="UP000285301"/>
    </source>
</evidence>
<organism evidence="2 3">
    <name type="scientific">Dinothrombium tinctorium</name>
    <dbReference type="NCBI Taxonomy" id="1965070"/>
    <lineage>
        <taxon>Eukaryota</taxon>
        <taxon>Metazoa</taxon>
        <taxon>Ecdysozoa</taxon>
        <taxon>Arthropoda</taxon>
        <taxon>Chelicerata</taxon>
        <taxon>Arachnida</taxon>
        <taxon>Acari</taxon>
        <taxon>Acariformes</taxon>
        <taxon>Trombidiformes</taxon>
        <taxon>Prostigmata</taxon>
        <taxon>Anystina</taxon>
        <taxon>Parasitengona</taxon>
        <taxon>Trombidioidea</taxon>
        <taxon>Trombidiidae</taxon>
        <taxon>Dinothrombium</taxon>
    </lineage>
</organism>
<dbReference type="InterPro" id="IPR001357">
    <property type="entry name" value="BRCT_dom"/>
</dbReference>
<sequence>MKRLYDKNLPSIFSDLKILLSSRIKAGDLLKRYIIALEKNLSYLLLIPPILQHYQHYDGEVIDEDAIKSATHIVVKDKQDSKNYKPLSFDHDSSEKKAITMIVSADWLWDSIKLQKLLTCKKYRLSQFEKSFNVL</sequence>
<dbReference type="Gene3D" id="3.40.50.10190">
    <property type="entry name" value="BRCT domain"/>
    <property type="match status" value="1"/>
</dbReference>
<dbReference type="SUPFAM" id="SSF52113">
    <property type="entry name" value="BRCT domain"/>
    <property type="match status" value="1"/>
</dbReference>
<dbReference type="InterPro" id="IPR031916">
    <property type="entry name" value="LIG3_BRCT"/>
</dbReference>
<proteinExistence type="predicted"/>
<dbReference type="PROSITE" id="PS50172">
    <property type="entry name" value="BRCT"/>
    <property type="match status" value="1"/>
</dbReference>
<name>A0A3S3RT04_9ACAR</name>
<protein>
    <recommendedName>
        <fullName evidence="1">BRCT domain-containing protein</fullName>
    </recommendedName>
</protein>
<feature type="domain" description="BRCT" evidence="1">
    <location>
        <begin position="8"/>
        <end position="125"/>
    </location>
</feature>
<dbReference type="Pfam" id="PF16759">
    <property type="entry name" value="LIG3_BRCT"/>
    <property type="match status" value="1"/>
</dbReference>